<dbReference type="Gramene" id="Kaladp0011s0775.1.v1.1">
    <property type="protein sequence ID" value="Kaladp0011s0775.1.v1.1"/>
    <property type="gene ID" value="Kaladp0011s0775.v1.1"/>
</dbReference>
<dbReference type="AlphaFoldDB" id="A0A7N0RIL8"/>
<reference evidence="1" key="1">
    <citation type="submission" date="2021-01" db="UniProtKB">
        <authorList>
            <consortium name="EnsemblPlants"/>
        </authorList>
    </citation>
    <scope>IDENTIFICATION</scope>
</reference>
<accession>A0A7N0RIL8</accession>
<dbReference type="OMA" id="FFNCIVR"/>
<evidence type="ECO:0000313" key="2">
    <source>
        <dbReference type="Proteomes" id="UP000594263"/>
    </source>
</evidence>
<protein>
    <recommendedName>
        <fullName evidence="3">LisH domain-containing protein</fullName>
    </recommendedName>
</protein>
<sequence>MNFFLDPFSSIVRSYLVHYGYEDTLRAFDTVHNTSDVLTDASNENGITKHDDIYQLRQRRALREIIRSGNIDAAFEKLETWYPKITEVKYPNHHYNFGIIF</sequence>
<evidence type="ECO:0008006" key="3">
    <source>
        <dbReference type="Google" id="ProtNLM"/>
    </source>
</evidence>
<organism evidence="1 2">
    <name type="scientific">Kalanchoe fedtschenkoi</name>
    <name type="common">Lavender scallops</name>
    <name type="synonym">South American air plant</name>
    <dbReference type="NCBI Taxonomy" id="63787"/>
    <lineage>
        <taxon>Eukaryota</taxon>
        <taxon>Viridiplantae</taxon>
        <taxon>Streptophyta</taxon>
        <taxon>Embryophyta</taxon>
        <taxon>Tracheophyta</taxon>
        <taxon>Spermatophyta</taxon>
        <taxon>Magnoliopsida</taxon>
        <taxon>eudicotyledons</taxon>
        <taxon>Gunneridae</taxon>
        <taxon>Pentapetalae</taxon>
        <taxon>Saxifragales</taxon>
        <taxon>Crassulaceae</taxon>
        <taxon>Kalanchoe</taxon>
    </lineage>
</organism>
<dbReference type="EnsemblPlants" id="Kaladp0011s0775.1.v1.1">
    <property type="protein sequence ID" value="Kaladp0011s0775.1.v1.1"/>
    <property type="gene ID" value="Kaladp0011s0775.v1.1"/>
</dbReference>
<name>A0A7N0RIL8_KALFE</name>
<proteinExistence type="predicted"/>
<evidence type="ECO:0000313" key="1">
    <source>
        <dbReference type="EnsemblPlants" id="Kaladp0011s0775.1.v1.1"/>
    </source>
</evidence>
<dbReference type="Proteomes" id="UP000594263">
    <property type="component" value="Unplaced"/>
</dbReference>
<keyword evidence="2" id="KW-1185">Reference proteome</keyword>